<dbReference type="Proteomes" id="UP001139293">
    <property type="component" value="Unassembled WGS sequence"/>
</dbReference>
<dbReference type="NCBIfam" id="TIGR00678">
    <property type="entry name" value="holB"/>
    <property type="match status" value="1"/>
</dbReference>
<dbReference type="EMBL" id="JAKILB010000001">
    <property type="protein sequence ID" value="MCL1137130.1"/>
    <property type="molecule type" value="Genomic_DNA"/>
</dbReference>
<dbReference type="GO" id="GO:0006261">
    <property type="term" value="P:DNA-templated DNA replication"/>
    <property type="evidence" value="ECO:0007669"/>
    <property type="project" value="TreeGrafter"/>
</dbReference>
<keyword evidence="2" id="KW-0239">DNA-directed DNA polymerase</keyword>
<dbReference type="GO" id="GO:0008408">
    <property type="term" value="F:3'-5' exonuclease activity"/>
    <property type="evidence" value="ECO:0007669"/>
    <property type="project" value="InterPro"/>
</dbReference>
<dbReference type="SUPFAM" id="SSF52540">
    <property type="entry name" value="P-loop containing nucleoside triphosphate hydrolases"/>
    <property type="match status" value="1"/>
</dbReference>
<dbReference type="AlphaFoldDB" id="A0A9X1ZAW0"/>
<dbReference type="GO" id="GO:0003887">
    <property type="term" value="F:DNA-directed DNA polymerase activity"/>
    <property type="evidence" value="ECO:0007669"/>
    <property type="project" value="UniProtKB-KW"/>
</dbReference>
<protein>
    <recommendedName>
        <fullName evidence="1">DNA-directed DNA polymerase</fullName>
        <ecNumber evidence="1">2.7.7.7</ecNumber>
    </recommendedName>
</protein>
<evidence type="ECO:0000256" key="3">
    <source>
        <dbReference type="ARBA" id="ARBA00049244"/>
    </source>
</evidence>
<dbReference type="PANTHER" id="PTHR11669">
    <property type="entry name" value="REPLICATION FACTOR C / DNA POLYMERASE III GAMMA-TAU SUBUNIT"/>
    <property type="match status" value="1"/>
</dbReference>
<dbReference type="PANTHER" id="PTHR11669:SF8">
    <property type="entry name" value="DNA POLYMERASE III SUBUNIT DELTA"/>
    <property type="match status" value="1"/>
</dbReference>
<comment type="caution">
    <text evidence="4">The sequence shown here is derived from an EMBL/GenBank/DDBJ whole genome shotgun (WGS) entry which is preliminary data.</text>
</comment>
<keyword evidence="5" id="KW-1185">Reference proteome</keyword>
<evidence type="ECO:0000256" key="1">
    <source>
        <dbReference type="ARBA" id="ARBA00012417"/>
    </source>
</evidence>
<comment type="catalytic activity">
    <reaction evidence="3">
        <text>DNA(n) + a 2'-deoxyribonucleoside 5'-triphosphate = DNA(n+1) + diphosphate</text>
        <dbReference type="Rhea" id="RHEA:22508"/>
        <dbReference type="Rhea" id="RHEA-COMP:17339"/>
        <dbReference type="Rhea" id="RHEA-COMP:17340"/>
        <dbReference type="ChEBI" id="CHEBI:33019"/>
        <dbReference type="ChEBI" id="CHEBI:61560"/>
        <dbReference type="ChEBI" id="CHEBI:173112"/>
        <dbReference type="EC" id="2.7.7.7"/>
    </reaction>
</comment>
<sequence>MTMLPWLQTPIADFSSQLKNNRVGHAYLLGMDLGYGGEQLTLELAKAALCKQVGNTGSCGFCKPCQLLEANNHPDFYRIEADGAQIKVDQIRALCQKLSTTPQQGGRRVAVIFDAERLNQASANALLKTLEEPGKDIILFLQANSPSRLLATISSRCQRLAFNFPARAEVKQWLQQELVTSEDLSWCLPVVGGPLAIVDAVATGRDQSLVEYRQGWLQSLSSGHLCDSLTNVSEKQVSDALKVLYLVLHRVLVKKQDLDPLKRVNLATLAAKVMQLETRLSVMPNVNSLALFEGLTLEYNQLMSQ</sequence>
<reference evidence="4" key="1">
    <citation type="submission" date="2022-01" db="EMBL/GenBank/DDBJ databases">
        <title>Whole genome-based taxonomy of the Shewanellaceae.</title>
        <authorList>
            <person name="Martin-Rodriguez A.J."/>
        </authorList>
    </citation>
    <scope>NUCLEOTIDE SEQUENCE</scope>
    <source>
        <strain evidence="4">KCTC 23973</strain>
    </source>
</reference>
<dbReference type="InterPro" id="IPR050238">
    <property type="entry name" value="DNA_Rep/Repair_Clamp_Loader"/>
</dbReference>
<dbReference type="InterPro" id="IPR004622">
    <property type="entry name" value="DNA_pol_HolB"/>
</dbReference>
<dbReference type="Pfam" id="PF13177">
    <property type="entry name" value="DNA_pol3_delta2"/>
    <property type="match status" value="1"/>
</dbReference>
<dbReference type="InterPro" id="IPR027417">
    <property type="entry name" value="P-loop_NTPase"/>
</dbReference>
<name>A0A9X1ZAW0_9GAMM</name>
<dbReference type="RefSeq" id="WP_248948065.1">
    <property type="nucleotide sequence ID" value="NZ_JAKILB010000001.1"/>
</dbReference>
<accession>A0A9X1ZAW0</accession>
<gene>
    <name evidence="4" type="primary">holB</name>
    <name evidence="4" type="ORF">L2740_00870</name>
</gene>
<proteinExistence type="predicted"/>
<keyword evidence="4" id="KW-0808">Transferase</keyword>
<keyword evidence="4" id="KW-0548">Nucleotidyltransferase</keyword>
<evidence type="ECO:0000313" key="5">
    <source>
        <dbReference type="Proteomes" id="UP001139293"/>
    </source>
</evidence>
<organism evidence="4 5">
    <name type="scientific">Shewanella pneumatophori</name>
    <dbReference type="NCBI Taxonomy" id="314092"/>
    <lineage>
        <taxon>Bacteria</taxon>
        <taxon>Pseudomonadati</taxon>
        <taxon>Pseudomonadota</taxon>
        <taxon>Gammaproteobacteria</taxon>
        <taxon>Alteromonadales</taxon>
        <taxon>Shewanellaceae</taxon>
        <taxon>Shewanella</taxon>
    </lineage>
</organism>
<evidence type="ECO:0000313" key="4">
    <source>
        <dbReference type="EMBL" id="MCL1137130.1"/>
    </source>
</evidence>
<evidence type="ECO:0000256" key="2">
    <source>
        <dbReference type="ARBA" id="ARBA00022932"/>
    </source>
</evidence>
<dbReference type="GO" id="GO:0009360">
    <property type="term" value="C:DNA polymerase III complex"/>
    <property type="evidence" value="ECO:0007669"/>
    <property type="project" value="TreeGrafter"/>
</dbReference>
<dbReference type="EC" id="2.7.7.7" evidence="1"/>
<dbReference type="Gene3D" id="3.40.50.300">
    <property type="entry name" value="P-loop containing nucleotide triphosphate hydrolases"/>
    <property type="match status" value="1"/>
</dbReference>